<reference key="2">
    <citation type="journal article" date="2000" name="Nature">
        <title>Sequence and analysis of chromosome 3 of the plant Arabidopsis thaliana.</title>
        <authorList>
            <consortium name="European Union Chromosome 3 Arabidopsis Sequencing Consortium"/>
            <consortium name="Institute for Genomic Research"/>
            <consortium name="Kazusa DNA Research Institute"/>
            <person name="Salanoubat M."/>
            <person name="Lemcke K."/>
            <person name="Rieger M."/>
            <person name="Ansorge W."/>
            <person name="Unseld M."/>
            <person name="Fartmann B."/>
            <person name="Valle G."/>
            <person name="Blocker H."/>
            <person name="Perez-Alonso M."/>
            <person name="Obermaier B."/>
            <person name="Delseny M."/>
            <person name="Boutry M."/>
            <person name="Grivell L.A."/>
            <person name="Mache R."/>
            <person name="Puigdomenech P."/>
            <person name="De Simone V."/>
            <person name="Choisne N."/>
            <person name="Artiguenave F."/>
            <person name="Robert C."/>
            <person name="Brottier P."/>
            <person name="Wincker P."/>
            <person name="Cattolico L."/>
            <person name="Weissenbach J."/>
            <person name="Saurin W."/>
            <person name="Quetier F."/>
            <person name="Schafer M."/>
            <person name="Muller-Auer S."/>
            <person name="Gabel C."/>
            <person name="Fuchs M."/>
            <person name="Benes V."/>
            <person name="Wurmbach E."/>
            <person name="Drzonek H."/>
            <person name="Erfle H."/>
            <person name="Jordan N."/>
            <person name="Bangert S."/>
            <person name="Wiedelmann R."/>
            <person name="Kranz H."/>
            <person name="Voss H."/>
            <person name="Holland R."/>
            <person name="Brandt P."/>
            <person name="Nyakatura G."/>
            <person name="Vezzi A."/>
            <person name="D'Angelo M."/>
            <person name="Pallavicini A."/>
            <person name="Toppo S."/>
            <person name="Simionati B."/>
            <person name="Conrad A."/>
            <person name="Hornischer K."/>
            <person name="Kauer G."/>
            <person name="Lohnert T.H."/>
            <person name="Nordsiek G."/>
            <person name="Reichelt J."/>
            <person name="Scharfe M."/>
            <person name="Schon O."/>
            <person name="Bargues M."/>
            <person name="Terol J."/>
            <person name="Climent J."/>
            <person name="Navarro P."/>
            <person name="Collado C."/>
            <person name="Perez-Perez A."/>
            <person name="Ottenwalder B."/>
            <person name="Duchemin D."/>
            <person name="Cooke R."/>
            <person name="Laudie M."/>
            <person name="Berger-Llauro C."/>
            <person name="Purnelle B."/>
            <person name="Masuy D."/>
            <person name="de Haan M."/>
            <person name="Maarse A.C."/>
            <person name="Alcaraz J.P."/>
            <person name="Cottet A."/>
            <person name="Casacuberta E."/>
            <person name="Monfort A."/>
            <person name="Argiriou A."/>
            <person name="flores M."/>
            <person name="Liguori R."/>
            <person name="Vitale D."/>
            <person name="Mannhaupt G."/>
            <person name="Haase D."/>
            <person name="Schoof H."/>
            <person name="Rudd S."/>
            <person name="Zaccaria P."/>
            <person name="Mewes H.W."/>
            <person name="Mayer K.F."/>
            <person name="Kaul S."/>
            <person name="Town C.D."/>
            <person name="Koo H.L."/>
            <person name="Tallon L.J."/>
            <person name="Jenkins J."/>
            <person name="Rooney T."/>
            <person name="Rizzo M."/>
            <person name="Walts A."/>
            <person name="Utterback T."/>
            <person name="Fujii C.Y."/>
            <person name="Shea T.P."/>
            <person name="Creasy T.H."/>
            <person name="Haas B."/>
            <person name="Maiti R."/>
            <person name="Wu D."/>
            <person name="Peterson J."/>
            <person name="Van Aken S."/>
            <person name="Pai G."/>
            <person name="Militscher J."/>
            <person name="Sellers P."/>
            <person name="Gill J.E."/>
            <person name="Feldblyum T.V."/>
            <person name="Preuss D."/>
            <person name="Lin X."/>
            <person name="Nierman W.C."/>
            <person name="Salzberg S.L."/>
            <person name="White O."/>
            <person name="Venter J.C."/>
            <person name="Fraser C.M."/>
            <person name="Kaneko T."/>
            <person name="Nakamura Y."/>
            <person name="Sato S."/>
            <person name="Kato T."/>
            <person name="Asamizu E."/>
            <person name="Sasamoto S."/>
            <person name="Kimura T."/>
            <person name="Idesawa K."/>
            <person name="Kawashima K."/>
            <person name="Kishida Y."/>
            <person name="Kiyokawa C."/>
            <person name="Kohara M."/>
            <person name="Matsumoto M."/>
            <person name="Matsuno A."/>
            <person name="Muraki A."/>
            <person name="Nakayama S."/>
            <person name="Nakazaki N."/>
            <person name="Shinpo S."/>
            <person name="Takeuchi C."/>
            <person name="Wada T."/>
            <person name="Watanabe A."/>
            <person name="Yamada M."/>
            <person name="Yasuda M."/>
            <person name="Tabata S."/>
        </authorList>
    </citation>
    <scope>NUCLEOTIDE SEQUENCE [LARGE SCALE GENOMIC DNA]</scope>
    <source>
        <strain>cv. Columbia</strain>
    </source>
</reference>
<dbReference type="AlphaFoldDB" id="Q9LJV1"/>
<evidence type="ECO:0000259" key="1">
    <source>
        <dbReference type="Pfam" id="PF02721"/>
    </source>
</evidence>
<protein>
    <submittedName>
        <fullName evidence="2">Replication protein A1-like</fullName>
    </submittedName>
</protein>
<dbReference type="InterPro" id="IPR012340">
    <property type="entry name" value="NA-bd_OB-fold"/>
</dbReference>
<organism evidence="2">
    <name type="scientific">Arabidopsis thaliana</name>
    <name type="common">Mouse-ear cress</name>
    <dbReference type="NCBI Taxonomy" id="3702"/>
    <lineage>
        <taxon>Eukaryota</taxon>
        <taxon>Viridiplantae</taxon>
        <taxon>Streptophyta</taxon>
        <taxon>Embryophyta</taxon>
        <taxon>Tracheophyta</taxon>
        <taxon>Spermatophyta</taxon>
        <taxon>Magnoliopsida</taxon>
        <taxon>eudicotyledons</taxon>
        <taxon>Gunneridae</taxon>
        <taxon>Pentapetalae</taxon>
        <taxon>rosids</taxon>
        <taxon>malvids</taxon>
        <taxon>Brassicales</taxon>
        <taxon>Brassicaceae</taxon>
        <taxon>Camelineae</taxon>
        <taxon>Arabidopsis</taxon>
    </lineage>
</organism>
<dbReference type="Gene3D" id="2.40.50.140">
    <property type="entry name" value="Nucleic acid-binding proteins"/>
    <property type="match status" value="2"/>
</dbReference>
<dbReference type="EMBL" id="AP000389">
    <property type="protein sequence ID" value="BAB01426.1"/>
    <property type="molecule type" value="Genomic_DNA"/>
</dbReference>
<sequence>MGYDGLRDLNPCITCWTICVMVFRMYISFFTDNSFELWVVFVDEWGIQIEAIIESRFFQRYYDMLEENQWKEIRTFGVIENCGFVRSTTHKYMIELMNATEVTHSDPRETVLFNRFTPFDYIIEDTAHTENLVDLVGALVDVGCLRNITEDGWEMDGFRLTFEIMDKYKERLKCEAFGELAVDLHRKFRSFRNDSIVIDNIFVALTWWKIFRYHTGLKHVKFQNYAGISDVTVDPNIEEVQELKMVLE</sequence>
<dbReference type="CDD" id="cd04481">
    <property type="entry name" value="RPA1_DBD_B_like"/>
    <property type="match status" value="1"/>
</dbReference>
<dbReference type="SUPFAM" id="SSF50249">
    <property type="entry name" value="Nucleic acid-binding proteins"/>
    <property type="match status" value="2"/>
</dbReference>
<name>Q9LJV1_ARATH</name>
<feature type="domain" description="Replication protein A 70 kDa DNA-binding subunit B/D first OB fold" evidence="1">
    <location>
        <begin position="3"/>
        <end position="105"/>
    </location>
</feature>
<dbReference type="CDD" id="cd04480">
    <property type="entry name" value="RPA1_DBD_A_like"/>
    <property type="match status" value="1"/>
</dbReference>
<proteinExistence type="predicted"/>
<dbReference type="InterPro" id="IPR003871">
    <property type="entry name" value="RFA1B/D_OB_1st"/>
</dbReference>
<dbReference type="PANTHER" id="PTHR47165:SF4">
    <property type="entry name" value="OS03G0429900 PROTEIN"/>
    <property type="match status" value="1"/>
</dbReference>
<dbReference type="PANTHER" id="PTHR47165">
    <property type="entry name" value="OS03G0429900 PROTEIN"/>
    <property type="match status" value="1"/>
</dbReference>
<dbReference type="Pfam" id="PF02721">
    <property type="entry name" value="DUF223"/>
    <property type="match status" value="1"/>
</dbReference>
<evidence type="ECO:0000313" key="2">
    <source>
        <dbReference type="EMBL" id="BAB01426.1"/>
    </source>
</evidence>
<reference evidence="2" key="1">
    <citation type="journal article" date="2000" name="DNA Res.">
        <title>Structural analysis of Arabidopsis thaliana chromosome 3. II. Sequence features of the 4,251,695 bp regions covered by 90 P1, TAC and BAC clones.</title>
        <authorList>
            <person name="Nakamura Y."/>
        </authorList>
    </citation>
    <scope>NUCLEOTIDE SEQUENCE [LARGE SCALE GENOMIC DNA]</scope>
</reference>
<accession>Q9LJV1</accession>